<name>D7NBF6_9BACT</name>
<feature type="transmembrane region" description="Helical" evidence="1">
    <location>
        <begin position="206"/>
        <end position="227"/>
    </location>
</feature>
<evidence type="ECO:0000256" key="1">
    <source>
        <dbReference type="SAM" id="Phobius"/>
    </source>
</evidence>
<gene>
    <name evidence="2" type="ORF">HMPREF0665_00857</name>
</gene>
<proteinExistence type="predicted"/>
<keyword evidence="1" id="KW-1133">Transmembrane helix</keyword>
<evidence type="ECO:0000313" key="2">
    <source>
        <dbReference type="EMBL" id="EFI49116.1"/>
    </source>
</evidence>
<organism evidence="2 3">
    <name type="scientific">Segatella oris C735</name>
    <dbReference type="NCBI Taxonomy" id="563008"/>
    <lineage>
        <taxon>Bacteria</taxon>
        <taxon>Pseudomonadati</taxon>
        <taxon>Bacteroidota</taxon>
        <taxon>Bacteroidia</taxon>
        <taxon>Bacteroidales</taxon>
        <taxon>Prevotellaceae</taxon>
        <taxon>Segatella</taxon>
    </lineage>
</organism>
<keyword evidence="3" id="KW-1185">Reference proteome</keyword>
<feature type="transmembrane region" description="Helical" evidence="1">
    <location>
        <begin position="259"/>
        <end position="278"/>
    </location>
</feature>
<feature type="transmembrane region" description="Helical" evidence="1">
    <location>
        <begin position="232"/>
        <end position="253"/>
    </location>
</feature>
<feature type="transmembrane region" description="Helical" evidence="1">
    <location>
        <begin position="148"/>
        <end position="170"/>
    </location>
</feature>
<feature type="transmembrane region" description="Helical" evidence="1">
    <location>
        <begin position="105"/>
        <end position="125"/>
    </location>
</feature>
<sequence length="292" mass="33465">MCCSLIEVRLFVTKNSRQTLILKPILRKLCTERRYTMTNNFFDFKRFLCYLGKLWTEQRRTILFSAAILLGILFIIEVWTCLISYASIYEPEDGTKAYDAGKTALIIWGTLLLYTGACISATRIFTDGQQKAGRIHVLTMPVSMFENWLARTLLFAVGYFVVFHVIFYALEIMRYLLLSSAFPNVDIRIAHPVMWLGFGSNGLLNILYATAWYVFAVSFFMLGSFVFPRKPLLGTTISAFVLLLIGGLTLLFFNADNNASFYILTAWVGLLGLVNLWLSYRRLCELEVIDRM</sequence>
<keyword evidence="1" id="KW-0812">Transmembrane</keyword>
<keyword evidence="1" id="KW-0472">Membrane</keyword>
<reference evidence="2 3" key="1">
    <citation type="submission" date="2010-02" db="EMBL/GenBank/DDBJ databases">
        <title>The Genome Sequence of Prevotella oris strain C735.</title>
        <authorList>
            <consortium name="The Broad Institute Genome Sequencing Platform"/>
            <person name="Ward D."/>
            <person name="Feldgarden M."/>
            <person name="Earl A."/>
            <person name="Young S.K."/>
            <person name="Zeng Q."/>
            <person name="Koehrsen M."/>
            <person name="Alvarado L."/>
            <person name="Berlin A."/>
            <person name="Bochicchio J."/>
            <person name="Borenstein D."/>
            <person name="Chapman S.B."/>
            <person name="Chen Z."/>
            <person name="Engels R."/>
            <person name="Freedman E."/>
            <person name="Gellesch M."/>
            <person name="Goldberg J."/>
            <person name="Griggs A."/>
            <person name="Gujja S."/>
            <person name="Heilman E."/>
            <person name="Heiman D."/>
            <person name="Hepburn T."/>
            <person name="Howarth C."/>
            <person name="Jen D."/>
            <person name="Larson L."/>
            <person name="Mehta T."/>
            <person name="Park D."/>
            <person name="Pearson M."/>
            <person name="Roberts A."/>
            <person name="Saif S."/>
            <person name="Shea T."/>
            <person name="Shenoy N."/>
            <person name="Sisk P."/>
            <person name="Stolte C."/>
            <person name="Sykes S."/>
            <person name="Thomson T."/>
            <person name="Walk T."/>
            <person name="White J."/>
            <person name="Yandava C."/>
            <person name="Sibley C.D."/>
            <person name="Field T.R."/>
            <person name="Grinwis M."/>
            <person name="Eshaghurshan C.S."/>
            <person name="Surette M.G."/>
            <person name="Haas B."/>
            <person name="Nusbaum C."/>
            <person name="Birren B."/>
        </authorList>
    </citation>
    <scope>NUCLEOTIDE SEQUENCE [LARGE SCALE GENOMIC DNA]</scope>
    <source>
        <strain evidence="2 3">C735</strain>
    </source>
</reference>
<accession>D7NBF6</accession>
<dbReference type="Proteomes" id="UP000003805">
    <property type="component" value="Unassembled WGS sequence"/>
</dbReference>
<feature type="transmembrane region" description="Helical" evidence="1">
    <location>
        <begin position="62"/>
        <end position="85"/>
    </location>
</feature>
<dbReference type="EMBL" id="GL349565">
    <property type="protein sequence ID" value="EFI49116.1"/>
    <property type="molecule type" value="Genomic_DNA"/>
</dbReference>
<evidence type="ECO:0000313" key="3">
    <source>
        <dbReference type="Proteomes" id="UP000003805"/>
    </source>
</evidence>
<protein>
    <submittedName>
        <fullName evidence="2">Uncharacterized protein</fullName>
    </submittedName>
</protein>
<dbReference type="AlphaFoldDB" id="D7NBF6"/>
<dbReference type="HOGENOM" id="CLU_089882_0_0_10"/>